<dbReference type="EMBL" id="JBAMIC010000004">
    <property type="protein sequence ID" value="KAK7108784.1"/>
    <property type="molecule type" value="Genomic_DNA"/>
</dbReference>
<dbReference type="InterPro" id="IPR013604">
    <property type="entry name" value="7TM_chemorcpt"/>
</dbReference>
<comment type="subcellular location">
    <subcellularLocation>
        <location evidence="1">Membrane</location>
        <topology evidence="1">Multi-pass membrane protein</topology>
    </subcellularLocation>
</comment>
<keyword evidence="6" id="KW-1185">Reference proteome</keyword>
<keyword evidence="2" id="KW-0812">Transmembrane</keyword>
<protein>
    <recommendedName>
        <fullName evidence="7">Gustatory receptor</fullName>
    </recommendedName>
</protein>
<sequence length="104" mass="11425">MHEPVDFLFCLDVQRMSGKGSEIVSMFLSRVQGAPIGFHVYNLFTVDTSTIMMICGTVLTYALVIVQFQPEGTVQLSPTSSTEASLAMTSTYTEHLSYMNATTT</sequence>
<keyword evidence="3" id="KW-1133">Transmembrane helix</keyword>
<evidence type="ECO:0008006" key="7">
    <source>
        <dbReference type="Google" id="ProtNLM"/>
    </source>
</evidence>
<evidence type="ECO:0000256" key="4">
    <source>
        <dbReference type="ARBA" id="ARBA00023136"/>
    </source>
</evidence>
<accession>A0AAN9GI77</accession>
<dbReference type="Proteomes" id="UP001374579">
    <property type="component" value="Unassembled WGS sequence"/>
</dbReference>
<evidence type="ECO:0000313" key="6">
    <source>
        <dbReference type="Proteomes" id="UP001374579"/>
    </source>
</evidence>
<dbReference type="AlphaFoldDB" id="A0AAN9GI77"/>
<keyword evidence="4" id="KW-0472">Membrane</keyword>
<evidence type="ECO:0000313" key="5">
    <source>
        <dbReference type="EMBL" id="KAK7108784.1"/>
    </source>
</evidence>
<comment type="caution">
    <text evidence="5">The sequence shown here is derived from an EMBL/GenBank/DDBJ whole genome shotgun (WGS) entry which is preliminary data.</text>
</comment>
<evidence type="ECO:0000256" key="1">
    <source>
        <dbReference type="ARBA" id="ARBA00004141"/>
    </source>
</evidence>
<gene>
    <name evidence="5" type="ORF">V1264_016453</name>
</gene>
<organism evidence="5 6">
    <name type="scientific">Littorina saxatilis</name>
    <dbReference type="NCBI Taxonomy" id="31220"/>
    <lineage>
        <taxon>Eukaryota</taxon>
        <taxon>Metazoa</taxon>
        <taxon>Spiralia</taxon>
        <taxon>Lophotrochozoa</taxon>
        <taxon>Mollusca</taxon>
        <taxon>Gastropoda</taxon>
        <taxon>Caenogastropoda</taxon>
        <taxon>Littorinimorpha</taxon>
        <taxon>Littorinoidea</taxon>
        <taxon>Littorinidae</taxon>
        <taxon>Littorina</taxon>
    </lineage>
</organism>
<proteinExistence type="predicted"/>
<evidence type="ECO:0000256" key="2">
    <source>
        <dbReference type="ARBA" id="ARBA00022692"/>
    </source>
</evidence>
<dbReference type="GO" id="GO:0050909">
    <property type="term" value="P:sensory perception of taste"/>
    <property type="evidence" value="ECO:0007669"/>
    <property type="project" value="InterPro"/>
</dbReference>
<evidence type="ECO:0000256" key="3">
    <source>
        <dbReference type="ARBA" id="ARBA00022989"/>
    </source>
</evidence>
<dbReference type="Pfam" id="PF08395">
    <property type="entry name" value="7tm_7"/>
    <property type="match status" value="1"/>
</dbReference>
<name>A0AAN9GI77_9CAEN</name>
<dbReference type="GO" id="GO:0016020">
    <property type="term" value="C:membrane"/>
    <property type="evidence" value="ECO:0007669"/>
    <property type="project" value="UniProtKB-SubCell"/>
</dbReference>
<reference evidence="5 6" key="1">
    <citation type="submission" date="2024-02" db="EMBL/GenBank/DDBJ databases">
        <title>Chromosome-scale genome assembly of the rough periwinkle Littorina saxatilis.</title>
        <authorList>
            <person name="De Jode A."/>
            <person name="Faria R."/>
            <person name="Formenti G."/>
            <person name="Sims Y."/>
            <person name="Smith T.P."/>
            <person name="Tracey A."/>
            <person name="Wood J.M.D."/>
            <person name="Zagrodzka Z.B."/>
            <person name="Johannesson K."/>
            <person name="Butlin R.K."/>
            <person name="Leder E.H."/>
        </authorList>
    </citation>
    <scope>NUCLEOTIDE SEQUENCE [LARGE SCALE GENOMIC DNA]</scope>
    <source>
        <strain evidence="5">Snail1</strain>
        <tissue evidence="5">Muscle</tissue>
    </source>
</reference>